<dbReference type="Pfam" id="PF00743">
    <property type="entry name" value="FMO-like"/>
    <property type="match status" value="2"/>
</dbReference>
<dbReference type="GO" id="GO:0050660">
    <property type="term" value="F:flavin adenine dinucleotide binding"/>
    <property type="evidence" value="ECO:0007669"/>
    <property type="project" value="InterPro"/>
</dbReference>
<keyword evidence="5" id="KW-0812">Transmembrane</keyword>
<keyword evidence="6" id="KW-0256">Endoplasmic reticulum</keyword>
<dbReference type="GO" id="GO:0005789">
    <property type="term" value="C:endoplasmic reticulum membrane"/>
    <property type="evidence" value="ECO:0007669"/>
    <property type="project" value="UniProtKB-SubCell"/>
</dbReference>
<dbReference type="InterPro" id="IPR050346">
    <property type="entry name" value="FMO-like"/>
</dbReference>
<protein>
    <recommendedName>
        <fullName evidence="18">Flavin-containing monooxygenase</fullName>
        <ecNumber evidence="18">1.-.-.-</ecNumber>
    </recommendedName>
</protein>
<dbReference type="GeneTree" id="ENSGT00940000160836"/>
<evidence type="ECO:0000256" key="11">
    <source>
        <dbReference type="ARBA" id="ARBA00023033"/>
    </source>
</evidence>
<reference evidence="20" key="1">
    <citation type="submission" date="2025-08" db="UniProtKB">
        <authorList>
            <consortium name="Ensembl"/>
        </authorList>
    </citation>
    <scope>IDENTIFICATION</scope>
</reference>
<comment type="function">
    <text evidence="13">Broad spectrum monooxygenase that catalyzes the oxygenation of a wide variety of nitrogen- and sulfur-containing compounds including xenobiotics. Catalyzes the S-oxygenation of hypotaurine to produce taurine, an organic osmolyte involved in cell volume regulation as well as a variety of cytoprotective and developmental processes. In vitro, catalyzes the N-oxygenation of trimethylamine (TMA) to produce trimethylamine N-oxide (TMAO) and could therefore participate to the detoxification of this compound that is generated by the action of gut microbiota from dietary precursors such as choline, choline containing compounds, betaine or L-carnitine.</text>
</comment>
<organism evidence="20 21">
    <name type="scientific">Seriola lalandi dorsalis</name>
    <dbReference type="NCBI Taxonomy" id="1841481"/>
    <lineage>
        <taxon>Eukaryota</taxon>
        <taxon>Metazoa</taxon>
        <taxon>Chordata</taxon>
        <taxon>Craniata</taxon>
        <taxon>Vertebrata</taxon>
        <taxon>Euteleostomi</taxon>
        <taxon>Actinopterygii</taxon>
        <taxon>Neopterygii</taxon>
        <taxon>Teleostei</taxon>
        <taxon>Neoteleostei</taxon>
        <taxon>Acanthomorphata</taxon>
        <taxon>Carangaria</taxon>
        <taxon>Carangiformes</taxon>
        <taxon>Carangidae</taxon>
        <taxon>Seriola</taxon>
    </lineage>
</organism>
<comment type="catalytic activity">
    <reaction evidence="15">
        <text>hypotaurine + NADPH + O2 + H(+) = taurine + NADP(+) + H2O</text>
        <dbReference type="Rhea" id="RHEA:69819"/>
        <dbReference type="ChEBI" id="CHEBI:15377"/>
        <dbReference type="ChEBI" id="CHEBI:15378"/>
        <dbReference type="ChEBI" id="CHEBI:15379"/>
        <dbReference type="ChEBI" id="CHEBI:57783"/>
        <dbReference type="ChEBI" id="CHEBI:57853"/>
        <dbReference type="ChEBI" id="CHEBI:58349"/>
        <dbReference type="ChEBI" id="CHEBI:507393"/>
        <dbReference type="EC" id="1.14.13.8"/>
    </reaction>
    <physiologicalReaction direction="left-to-right" evidence="15">
        <dbReference type="Rhea" id="RHEA:69820"/>
    </physiologicalReaction>
</comment>
<dbReference type="GO" id="GO:0047822">
    <property type="term" value="F:hypotaurine monooxygenase activity"/>
    <property type="evidence" value="ECO:0007669"/>
    <property type="project" value="RHEA"/>
</dbReference>
<evidence type="ECO:0000256" key="4">
    <source>
        <dbReference type="ARBA" id="ARBA00022630"/>
    </source>
</evidence>
<comment type="subcellular location">
    <subcellularLocation>
        <location evidence="2">Endoplasmic reticulum membrane</location>
        <topology evidence="2">Single-pass membrane protein</topology>
    </subcellularLocation>
</comment>
<sequence length="607" mass="68386">MVQRVLVIGAGPSGLTSIKACLDEGLQPTCFESSRDIGGLWRFKEKPEPGRANIYQSVVINSSKEMMSFSDFPPPAQLPNNMHHSQVLLYLRLYAQAFDLLQHIHLQTTVLSVKQTPDFAVTGQWEVETERGQGQREVETERGQGQREVETERGQGQREVETERGQGQREVETERGQGQREVETERGQGQREVETERGQGQRETHVFDAVMVCTGHFTQPHLPLTDFTGIESFEGRCFHSWEYRSAEGMQGKRVLVIGIGNSGGDIAVEISRVAEKVYLSTRSGAWVVSRVGQGGLPADLVGTSRLHVMMQKLVPSWFNRMLEKKLNEAFDHTLYGLRPKHRFFAQIPVVNDDLPARIISGRVQLKPNVKEFCGSSVVFVDESVINEVDVVVFATGYNYSFPFLPPALQAKCGYRLRLYKHVFPPGLTRPTLAVVGFIHGLGAINPLAEMQARWATRVFKGLSALPSEETMVEEIQKDTTGMHQRFSCSDRNPLQVDYIPYLDSLAEQVGARPNIPWLLMKDPRLALQVLLGPCTPYQYRLEGPGRWAGARQAILTQWQRVVQPFRTRVVPQPETRPSSRWRIVVVFSGVTLLCCICYNKPLFRSPP</sequence>
<evidence type="ECO:0000256" key="3">
    <source>
        <dbReference type="ARBA" id="ARBA00009183"/>
    </source>
</evidence>
<dbReference type="GO" id="GO:0034899">
    <property type="term" value="F:trimethylamine monooxygenase activity"/>
    <property type="evidence" value="ECO:0007669"/>
    <property type="project" value="UniProtKB-EC"/>
</dbReference>
<dbReference type="GO" id="GO:0004499">
    <property type="term" value="F:N,N-dimethylaniline monooxygenase activity"/>
    <property type="evidence" value="ECO:0007669"/>
    <property type="project" value="InterPro"/>
</dbReference>
<keyword evidence="21" id="KW-1185">Reference proteome</keyword>
<dbReference type="PANTHER" id="PTHR23023">
    <property type="entry name" value="DIMETHYLANILINE MONOOXYGENASE"/>
    <property type="match status" value="1"/>
</dbReference>
<dbReference type="GO" id="GO:0050661">
    <property type="term" value="F:NADP binding"/>
    <property type="evidence" value="ECO:0007669"/>
    <property type="project" value="InterPro"/>
</dbReference>
<evidence type="ECO:0000256" key="12">
    <source>
        <dbReference type="ARBA" id="ARBA00023136"/>
    </source>
</evidence>
<evidence type="ECO:0000256" key="10">
    <source>
        <dbReference type="ARBA" id="ARBA00023002"/>
    </source>
</evidence>
<evidence type="ECO:0000256" key="9">
    <source>
        <dbReference type="ARBA" id="ARBA00022989"/>
    </source>
</evidence>
<dbReference type="EC" id="1.-.-.-" evidence="18"/>
<evidence type="ECO:0000256" key="19">
    <source>
        <dbReference type="SAM" id="MobiDB-lite"/>
    </source>
</evidence>
<keyword evidence="10 18" id="KW-0560">Oxidoreductase</keyword>
<evidence type="ECO:0000313" key="20">
    <source>
        <dbReference type="Ensembl" id="ENSSLDP00000017263.1"/>
    </source>
</evidence>
<evidence type="ECO:0000256" key="14">
    <source>
        <dbReference type="ARBA" id="ARBA00047338"/>
    </source>
</evidence>
<evidence type="ECO:0000313" key="21">
    <source>
        <dbReference type="Proteomes" id="UP000261360"/>
    </source>
</evidence>
<dbReference type="SUPFAM" id="SSF51905">
    <property type="entry name" value="FAD/NAD(P)-binding domain"/>
    <property type="match status" value="2"/>
</dbReference>
<dbReference type="Proteomes" id="UP000261360">
    <property type="component" value="Unplaced"/>
</dbReference>
<keyword evidence="7 18" id="KW-0274">FAD</keyword>
<evidence type="ECO:0000256" key="13">
    <source>
        <dbReference type="ARBA" id="ARBA00045957"/>
    </source>
</evidence>
<evidence type="ECO:0000256" key="18">
    <source>
        <dbReference type="RuleBase" id="RU361177"/>
    </source>
</evidence>
<dbReference type="STRING" id="1841481.ENSSLDP00000017263"/>
<evidence type="ECO:0000256" key="1">
    <source>
        <dbReference type="ARBA" id="ARBA00001974"/>
    </source>
</evidence>
<evidence type="ECO:0000256" key="15">
    <source>
        <dbReference type="ARBA" id="ARBA00048041"/>
    </source>
</evidence>
<dbReference type="PRINTS" id="PR00370">
    <property type="entry name" value="FMOXYGENASE"/>
</dbReference>
<keyword evidence="12" id="KW-0472">Membrane</keyword>
<keyword evidence="4 18" id="KW-0285">Flavoprotein</keyword>
<keyword evidence="8" id="KW-0521">NADP</keyword>
<evidence type="ECO:0000256" key="17">
    <source>
        <dbReference type="ARBA" id="ARBA00049443"/>
    </source>
</evidence>
<evidence type="ECO:0000256" key="5">
    <source>
        <dbReference type="ARBA" id="ARBA00022692"/>
    </source>
</evidence>
<feature type="compositionally biased region" description="Basic and acidic residues" evidence="19">
    <location>
        <begin position="128"/>
        <end position="201"/>
    </location>
</feature>
<evidence type="ECO:0000256" key="8">
    <source>
        <dbReference type="ARBA" id="ARBA00022857"/>
    </source>
</evidence>
<dbReference type="AlphaFoldDB" id="A0A3B4Y1A5"/>
<accession>A0A3B4Y1A5</accession>
<comment type="catalytic activity">
    <reaction evidence="14">
        <text>hypotaurine + NADH + O2 + H(+) = taurine + NAD(+) + H2O</text>
        <dbReference type="Rhea" id="RHEA:74111"/>
        <dbReference type="ChEBI" id="CHEBI:15377"/>
        <dbReference type="ChEBI" id="CHEBI:15378"/>
        <dbReference type="ChEBI" id="CHEBI:15379"/>
        <dbReference type="ChEBI" id="CHEBI:57540"/>
        <dbReference type="ChEBI" id="CHEBI:57853"/>
        <dbReference type="ChEBI" id="CHEBI:57945"/>
        <dbReference type="ChEBI" id="CHEBI:507393"/>
        <dbReference type="EC" id="1.14.13.8"/>
    </reaction>
    <physiologicalReaction direction="left-to-right" evidence="14">
        <dbReference type="Rhea" id="RHEA:74112"/>
    </physiologicalReaction>
</comment>
<reference evidence="20" key="2">
    <citation type="submission" date="2025-09" db="UniProtKB">
        <authorList>
            <consortium name="Ensembl"/>
        </authorList>
    </citation>
    <scope>IDENTIFICATION</scope>
</reference>
<dbReference type="Ensembl" id="ENSSLDT00000017872.1">
    <property type="protein sequence ID" value="ENSSLDP00000017263.1"/>
    <property type="gene ID" value="ENSSLDG00000013649.1"/>
</dbReference>
<keyword evidence="9" id="KW-1133">Transmembrane helix</keyword>
<dbReference type="InterPro" id="IPR000960">
    <property type="entry name" value="Flavin_mOase"/>
</dbReference>
<comment type="catalytic activity">
    <reaction evidence="17">
        <text>N,N-dimethylaniline + NADPH + O2 + H(+) = N,N-dimethylaniline N-oxide + NADP(+) + H2O</text>
        <dbReference type="Rhea" id="RHEA:24468"/>
        <dbReference type="ChEBI" id="CHEBI:15377"/>
        <dbReference type="ChEBI" id="CHEBI:15378"/>
        <dbReference type="ChEBI" id="CHEBI:15379"/>
        <dbReference type="ChEBI" id="CHEBI:16269"/>
        <dbReference type="ChEBI" id="CHEBI:17735"/>
        <dbReference type="ChEBI" id="CHEBI:57783"/>
        <dbReference type="ChEBI" id="CHEBI:58349"/>
        <dbReference type="EC" id="1.14.13.8"/>
    </reaction>
    <physiologicalReaction direction="left-to-right" evidence="17">
        <dbReference type="Rhea" id="RHEA:24469"/>
    </physiologicalReaction>
</comment>
<dbReference type="Gene3D" id="3.50.50.60">
    <property type="entry name" value="FAD/NAD(P)-binding domain"/>
    <property type="match status" value="4"/>
</dbReference>
<comment type="cofactor">
    <cofactor evidence="1 18">
        <name>FAD</name>
        <dbReference type="ChEBI" id="CHEBI:57692"/>
    </cofactor>
</comment>
<evidence type="ECO:0000256" key="16">
    <source>
        <dbReference type="ARBA" id="ARBA00048088"/>
    </source>
</evidence>
<comment type="similarity">
    <text evidence="3 18">Belongs to the FMO family.</text>
</comment>
<keyword evidence="11 18" id="KW-0503">Monooxygenase</keyword>
<name>A0A3B4Y1A5_SERLL</name>
<dbReference type="InterPro" id="IPR036188">
    <property type="entry name" value="FAD/NAD-bd_sf"/>
</dbReference>
<evidence type="ECO:0000256" key="7">
    <source>
        <dbReference type="ARBA" id="ARBA00022827"/>
    </source>
</evidence>
<proteinExistence type="inferred from homology"/>
<evidence type="ECO:0000256" key="2">
    <source>
        <dbReference type="ARBA" id="ARBA00004389"/>
    </source>
</evidence>
<dbReference type="FunFam" id="3.50.50.60:FF:000159">
    <property type="entry name" value="Dimethylaniline monooxygenase [N-oxide-forming]"/>
    <property type="match status" value="1"/>
</dbReference>
<dbReference type="PIRSF" id="PIRSF000332">
    <property type="entry name" value="FMO"/>
    <property type="match status" value="1"/>
</dbReference>
<dbReference type="InterPro" id="IPR020946">
    <property type="entry name" value="Flavin_mOase-like"/>
</dbReference>
<comment type="catalytic activity">
    <reaction evidence="16">
        <text>trimethylamine + NADPH + O2 = trimethylamine N-oxide + NADP(+) + H2O</text>
        <dbReference type="Rhea" id="RHEA:31979"/>
        <dbReference type="ChEBI" id="CHEBI:15377"/>
        <dbReference type="ChEBI" id="CHEBI:15379"/>
        <dbReference type="ChEBI" id="CHEBI:15724"/>
        <dbReference type="ChEBI" id="CHEBI:57783"/>
        <dbReference type="ChEBI" id="CHEBI:58349"/>
        <dbReference type="ChEBI" id="CHEBI:58389"/>
        <dbReference type="EC" id="1.14.13.148"/>
    </reaction>
    <physiologicalReaction direction="left-to-right" evidence="16">
        <dbReference type="Rhea" id="RHEA:31980"/>
    </physiologicalReaction>
</comment>
<feature type="region of interest" description="Disordered" evidence="19">
    <location>
        <begin position="126"/>
        <end position="201"/>
    </location>
</feature>
<evidence type="ECO:0000256" key="6">
    <source>
        <dbReference type="ARBA" id="ARBA00022824"/>
    </source>
</evidence>